<dbReference type="EMBL" id="BBSA01000017">
    <property type="protein sequence ID" value="GAM65217.1"/>
    <property type="molecule type" value="Genomic_DNA"/>
</dbReference>
<dbReference type="GO" id="GO:0002938">
    <property type="term" value="P:tRNA guanine ribose methylation"/>
    <property type="evidence" value="ECO:0007669"/>
    <property type="project" value="TreeGrafter"/>
</dbReference>
<evidence type="ECO:0000313" key="9">
    <source>
        <dbReference type="Proteomes" id="UP000031670"/>
    </source>
</evidence>
<evidence type="ECO:0000256" key="4">
    <source>
        <dbReference type="ARBA" id="ARBA00022691"/>
    </source>
</evidence>
<dbReference type="PANTHER" id="PTHR43453">
    <property type="entry name" value="RRNA METHYLASE-LIKE"/>
    <property type="match status" value="1"/>
</dbReference>
<dbReference type="InterPro" id="IPR029028">
    <property type="entry name" value="Alpha/beta_knot_MTases"/>
</dbReference>
<dbReference type="CDD" id="cd18092">
    <property type="entry name" value="SpoU-like_TrmH"/>
    <property type="match status" value="1"/>
</dbReference>
<dbReference type="InterPro" id="IPR029026">
    <property type="entry name" value="tRNA_m1G_MTases_N"/>
</dbReference>
<gene>
    <name evidence="8" type="ORF">JCM19232_2092</name>
</gene>
<dbReference type="InterPro" id="IPR001537">
    <property type="entry name" value="SpoU_MeTrfase"/>
</dbReference>
<dbReference type="Pfam" id="PF00588">
    <property type="entry name" value="SpoU_methylase"/>
    <property type="match status" value="1"/>
</dbReference>
<keyword evidence="3 8" id="KW-0808">Transferase</keyword>
<accession>A0A0B8PKI8</accession>
<dbReference type="GO" id="GO:0000049">
    <property type="term" value="F:tRNA binding"/>
    <property type="evidence" value="ECO:0007669"/>
    <property type="project" value="UniProtKB-KW"/>
</dbReference>
<evidence type="ECO:0000313" key="8">
    <source>
        <dbReference type="EMBL" id="GAM65217.1"/>
    </source>
</evidence>
<proteinExistence type="predicted"/>
<organism evidence="8 9">
    <name type="scientific">Vibrio ishigakensis</name>
    <dbReference type="NCBI Taxonomy" id="1481914"/>
    <lineage>
        <taxon>Bacteria</taxon>
        <taxon>Pseudomonadati</taxon>
        <taxon>Pseudomonadota</taxon>
        <taxon>Gammaproteobacteria</taxon>
        <taxon>Vibrionales</taxon>
        <taxon>Vibrionaceae</taxon>
        <taxon>Vibrio</taxon>
    </lineage>
</organism>
<dbReference type="NCBIfam" id="NF008295">
    <property type="entry name" value="PRK11081.1"/>
    <property type="match status" value="1"/>
</dbReference>
<dbReference type="Gene3D" id="3.40.1280.10">
    <property type="match status" value="1"/>
</dbReference>
<dbReference type="AlphaFoldDB" id="A0A0B8PKI8"/>
<keyword evidence="5" id="KW-0819">tRNA processing</keyword>
<protein>
    <submittedName>
        <fullName evidence="8">tRNA (Guanosine18-2'-O-)-methyltransferase</fullName>
    </submittedName>
</protein>
<keyword evidence="2 8" id="KW-0489">Methyltransferase</keyword>
<evidence type="ECO:0000256" key="5">
    <source>
        <dbReference type="ARBA" id="ARBA00022694"/>
    </source>
</evidence>
<name>A0A0B8PKI8_9VIBR</name>
<evidence type="ECO:0000256" key="1">
    <source>
        <dbReference type="ARBA" id="ARBA00022555"/>
    </source>
</evidence>
<evidence type="ECO:0000256" key="2">
    <source>
        <dbReference type="ARBA" id="ARBA00022603"/>
    </source>
</evidence>
<dbReference type="GO" id="GO:0008173">
    <property type="term" value="F:RNA methyltransferase activity"/>
    <property type="evidence" value="ECO:0007669"/>
    <property type="project" value="InterPro"/>
</dbReference>
<dbReference type="SUPFAM" id="SSF75217">
    <property type="entry name" value="alpha/beta knot"/>
    <property type="match status" value="1"/>
</dbReference>
<keyword evidence="4" id="KW-0949">S-adenosyl-L-methionine</keyword>
<dbReference type="Proteomes" id="UP000031670">
    <property type="component" value="Unassembled WGS sequence"/>
</dbReference>
<sequence length="141" mass="15684">MSPERFQKIHQVLKARQSDLTLCLEEVHKPNNVSAVIRTADAAGVHKIHAVWPDKKMRTLSHTSAGARNWVEVDTHDSAEEAFKALKAEGMQILVTNLSDTAVDFREIDYTKPTAIVLGGEKNGISKQALELADQDIIILW</sequence>
<comment type="caution">
    <text evidence="8">The sequence shown here is derived from an EMBL/GenBank/DDBJ whole genome shotgun (WGS) entry which is preliminary data.</text>
</comment>
<dbReference type="InterPro" id="IPR033671">
    <property type="entry name" value="TrmH"/>
</dbReference>
<evidence type="ECO:0000259" key="7">
    <source>
        <dbReference type="Pfam" id="PF00588"/>
    </source>
</evidence>
<evidence type="ECO:0000256" key="3">
    <source>
        <dbReference type="ARBA" id="ARBA00022679"/>
    </source>
</evidence>
<reference evidence="8 9" key="2">
    <citation type="submission" date="2015-01" db="EMBL/GenBank/DDBJ databases">
        <authorList>
            <consortium name="NBRP consortium"/>
            <person name="Sawabe T."/>
            <person name="Meirelles P."/>
            <person name="Feng G."/>
            <person name="Sayaka M."/>
            <person name="Hattori M."/>
            <person name="Ohkuma M."/>
        </authorList>
    </citation>
    <scope>NUCLEOTIDE SEQUENCE [LARGE SCALE GENOMIC DNA]</scope>
    <source>
        <strain evidence="8 9">JCM19232</strain>
    </source>
</reference>
<evidence type="ECO:0000256" key="6">
    <source>
        <dbReference type="ARBA" id="ARBA00022884"/>
    </source>
</evidence>
<feature type="domain" description="tRNA/rRNA methyltransferase SpoU type" evidence="7">
    <location>
        <begin position="20"/>
        <end position="139"/>
    </location>
</feature>
<keyword evidence="1" id="KW-0820">tRNA-binding</keyword>
<dbReference type="PANTHER" id="PTHR43453:SF1">
    <property type="entry name" value="TRNA_RRNA METHYLTRANSFERASE SPOU TYPE DOMAIN-CONTAINING PROTEIN"/>
    <property type="match status" value="1"/>
</dbReference>
<reference evidence="8 9" key="1">
    <citation type="submission" date="2015-01" db="EMBL/GenBank/DDBJ databases">
        <title>Vibrio sp. C5 JCM 19232 whole genome shotgun sequence.</title>
        <authorList>
            <person name="Sawabe T."/>
            <person name="Meirelles P."/>
            <person name="Feng G."/>
            <person name="Sayaka M."/>
            <person name="Hattori M."/>
            <person name="Ohkuma M."/>
        </authorList>
    </citation>
    <scope>NUCLEOTIDE SEQUENCE [LARGE SCALE GENOMIC DNA]</scope>
    <source>
        <strain evidence="8 9">JCM19232</strain>
    </source>
</reference>
<keyword evidence="6" id="KW-0694">RNA-binding</keyword>